<protein>
    <submittedName>
        <fullName evidence="1">Uncharacterized protein</fullName>
    </submittedName>
</protein>
<feature type="non-terminal residue" evidence="1">
    <location>
        <position position="1"/>
    </location>
</feature>
<dbReference type="EMBL" id="JASAOG010000008">
    <property type="protein sequence ID" value="KAK0067365.1"/>
    <property type="molecule type" value="Genomic_DNA"/>
</dbReference>
<dbReference type="AlphaFoldDB" id="A0AAD8C8I5"/>
<name>A0AAD8C8I5_BIOPF</name>
<proteinExistence type="predicted"/>
<gene>
    <name evidence="1" type="ORF">Bpfe_003463</name>
</gene>
<reference evidence="1" key="1">
    <citation type="journal article" date="2023" name="PLoS Negl. Trop. Dis.">
        <title>A genome sequence for Biomphalaria pfeifferi, the major vector snail for the human-infecting parasite Schistosoma mansoni.</title>
        <authorList>
            <person name="Bu L."/>
            <person name="Lu L."/>
            <person name="Laidemitt M.R."/>
            <person name="Zhang S.M."/>
            <person name="Mutuku M."/>
            <person name="Mkoji G."/>
            <person name="Steinauer M."/>
            <person name="Loker E.S."/>
        </authorList>
    </citation>
    <scope>NUCLEOTIDE SEQUENCE</scope>
    <source>
        <strain evidence="1">KasaAsao</strain>
    </source>
</reference>
<sequence length="97" mass="10519">YINYPSHHQFTLSSVETSPQKFQFPETPALGGPSAPIFYPLGRVGVSRAICSVDDHWPGAVSEVVSRAGWRLTATVMTSDTVYLGLCGGFRKSENEG</sequence>
<reference evidence="1" key="2">
    <citation type="submission" date="2023-04" db="EMBL/GenBank/DDBJ databases">
        <authorList>
            <person name="Bu L."/>
            <person name="Lu L."/>
            <person name="Laidemitt M.R."/>
            <person name="Zhang S.M."/>
            <person name="Mutuku M."/>
            <person name="Mkoji G."/>
            <person name="Steinauer M."/>
            <person name="Loker E.S."/>
        </authorList>
    </citation>
    <scope>NUCLEOTIDE SEQUENCE</scope>
    <source>
        <strain evidence="1">KasaAsao</strain>
        <tissue evidence="1">Whole Snail</tissue>
    </source>
</reference>
<organism evidence="1 2">
    <name type="scientific">Biomphalaria pfeifferi</name>
    <name type="common">Bloodfluke planorb</name>
    <name type="synonym">Freshwater snail</name>
    <dbReference type="NCBI Taxonomy" id="112525"/>
    <lineage>
        <taxon>Eukaryota</taxon>
        <taxon>Metazoa</taxon>
        <taxon>Spiralia</taxon>
        <taxon>Lophotrochozoa</taxon>
        <taxon>Mollusca</taxon>
        <taxon>Gastropoda</taxon>
        <taxon>Heterobranchia</taxon>
        <taxon>Euthyneura</taxon>
        <taxon>Panpulmonata</taxon>
        <taxon>Hygrophila</taxon>
        <taxon>Lymnaeoidea</taxon>
        <taxon>Planorbidae</taxon>
        <taxon>Biomphalaria</taxon>
    </lineage>
</organism>
<comment type="caution">
    <text evidence="1">The sequence shown here is derived from an EMBL/GenBank/DDBJ whole genome shotgun (WGS) entry which is preliminary data.</text>
</comment>
<evidence type="ECO:0000313" key="1">
    <source>
        <dbReference type="EMBL" id="KAK0067365.1"/>
    </source>
</evidence>
<dbReference type="Proteomes" id="UP001233172">
    <property type="component" value="Unassembled WGS sequence"/>
</dbReference>
<evidence type="ECO:0000313" key="2">
    <source>
        <dbReference type="Proteomes" id="UP001233172"/>
    </source>
</evidence>
<accession>A0AAD8C8I5</accession>
<keyword evidence="2" id="KW-1185">Reference proteome</keyword>